<sequence length="124" mass="13831">MTSGGPTWTVRLSAAAERDFQEILRWTADRFGLRQANTYARVLSAALEALVSGPTIIGVRQRNEIAPGLLTLHVARTGNKGRHFVLFRITPNTDERTIDVLRLLHDSMDISRHLPAVENEMGEP</sequence>
<accession>B6IPZ4</accession>
<keyword evidence="3" id="KW-1185">Reference proteome</keyword>
<evidence type="ECO:0000313" key="3">
    <source>
        <dbReference type="Proteomes" id="UP000001591"/>
    </source>
</evidence>
<dbReference type="STRING" id="414684.RC1_0081"/>
<dbReference type="AlphaFoldDB" id="B6IPZ4"/>
<dbReference type="EMBL" id="CP000613">
    <property type="protein sequence ID" value="ACI97530.1"/>
    <property type="molecule type" value="Genomic_DNA"/>
</dbReference>
<proteinExistence type="predicted"/>
<name>B6IPZ4_RHOCS</name>
<protein>
    <submittedName>
        <fullName evidence="2">Plasmid stabilization system protein, RelE</fullName>
    </submittedName>
</protein>
<dbReference type="HOGENOM" id="CLU_147162_3_0_5"/>
<gene>
    <name evidence="2" type="ordered locus">RC1_0081</name>
</gene>
<evidence type="ECO:0000313" key="2">
    <source>
        <dbReference type="EMBL" id="ACI97530.1"/>
    </source>
</evidence>
<dbReference type="Gene3D" id="3.30.2310.20">
    <property type="entry name" value="RelE-like"/>
    <property type="match status" value="1"/>
</dbReference>
<dbReference type="InterPro" id="IPR035093">
    <property type="entry name" value="RelE/ParE_toxin_dom_sf"/>
</dbReference>
<evidence type="ECO:0000256" key="1">
    <source>
        <dbReference type="ARBA" id="ARBA00022649"/>
    </source>
</evidence>
<dbReference type="eggNOG" id="COG3668">
    <property type="taxonomic scope" value="Bacteria"/>
</dbReference>
<dbReference type="RefSeq" id="WP_012565321.1">
    <property type="nucleotide sequence ID" value="NC_011420.2"/>
</dbReference>
<dbReference type="KEGG" id="rce:RC1_0081"/>
<reference evidence="2 3" key="1">
    <citation type="journal article" date="2010" name="BMC Genomics">
        <title>Metabolic flexibility revealed in the genome of the cyst-forming alpha-1 proteobacterium Rhodospirillum centenum.</title>
        <authorList>
            <person name="Lu Y.K."/>
            <person name="Marden J."/>
            <person name="Han M."/>
            <person name="Swingley W.D."/>
            <person name="Mastrian S.D."/>
            <person name="Chowdhury S.R."/>
            <person name="Hao J."/>
            <person name="Helmy T."/>
            <person name="Kim S."/>
            <person name="Kurdoglu A.A."/>
            <person name="Matthies H.J."/>
            <person name="Rollo D."/>
            <person name="Stothard P."/>
            <person name="Blankenship R.E."/>
            <person name="Bauer C.E."/>
            <person name="Touchman J.W."/>
        </authorList>
    </citation>
    <scope>NUCLEOTIDE SEQUENCE [LARGE SCALE GENOMIC DNA]</scope>
    <source>
        <strain evidence="3">ATCC 51521 / SW</strain>
    </source>
</reference>
<organism evidence="2 3">
    <name type="scientific">Rhodospirillum centenum (strain ATCC 51521 / SW)</name>
    <dbReference type="NCBI Taxonomy" id="414684"/>
    <lineage>
        <taxon>Bacteria</taxon>
        <taxon>Pseudomonadati</taxon>
        <taxon>Pseudomonadota</taxon>
        <taxon>Alphaproteobacteria</taxon>
        <taxon>Rhodospirillales</taxon>
        <taxon>Rhodospirillaceae</taxon>
        <taxon>Rhodospirillum</taxon>
    </lineage>
</organism>
<dbReference type="Proteomes" id="UP000001591">
    <property type="component" value="Chromosome"/>
</dbReference>
<dbReference type="OrthoDB" id="5457915at2"/>
<keyword evidence="1" id="KW-1277">Toxin-antitoxin system</keyword>
<dbReference type="Pfam" id="PF05016">
    <property type="entry name" value="ParE_toxin"/>
    <property type="match status" value="1"/>
</dbReference>
<dbReference type="InterPro" id="IPR007712">
    <property type="entry name" value="RelE/ParE_toxin"/>
</dbReference>